<feature type="domain" description="NAD(P)-binding" evidence="1">
    <location>
        <begin position="7"/>
        <end position="133"/>
    </location>
</feature>
<dbReference type="PANTHER" id="PTHR12126:SF11">
    <property type="entry name" value="NADH DEHYDROGENASE [UBIQUINONE] 1 ALPHA SUBCOMPLEX SUBUNIT 9, MITOCHONDRIAL"/>
    <property type="match status" value="1"/>
</dbReference>
<dbReference type="EMBL" id="JAEVLS010000002">
    <property type="protein sequence ID" value="MBM0104733.1"/>
    <property type="molecule type" value="Genomic_DNA"/>
</dbReference>
<name>A0ABS1WUT3_9GAMM</name>
<dbReference type="Pfam" id="PF13460">
    <property type="entry name" value="NAD_binding_10"/>
    <property type="match status" value="1"/>
</dbReference>
<proteinExistence type="predicted"/>
<accession>A0ABS1WUT3</accession>
<dbReference type="InterPro" id="IPR016040">
    <property type="entry name" value="NAD(P)-bd_dom"/>
</dbReference>
<dbReference type="RefSeq" id="WP_203166746.1">
    <property type="nucleotide sequence ID" value="NZ_JAEVLS010000002.1"/>
</dbReference>
<dbReference type="InterPro" id="IPR051207">
    <property type="entry name" value="ComplexI_NDUFA9_subunit"/>
</dbReference>
<keyword evidence="3" id="KW-1185">Reference proteome</keyword>
<protein>
    <submittedName>
        <fullName evidence="2">SDR family oxidoreductase</fullName>
    </submittedName>
</protein>
<evidence type="ECO:0000313" key="2">
    <source>
        <dbReference type="EMBL" id="MBM0104733.1"/>
    </source>
</evidence>
<dbReference type="InterPro" id="IPR036291">
    <property type="entry name" value="NAD(P)-bd_dom_sf"/>
</dbReference>
<sequence>MKIVVIGGTGLIGSKLVNKLRQAGHEVLAASPNSGVNTITGEGLAEALTGAQVVVDVANSPSFEAAEVLKFFETSTRNLLAAGERLGIKHHVALSVVGTDRLQDSGYFRAKLAQEKLIKASSIPYTILHSTQFFEFINRIAESTADGKSLRVSDAMIQPILSDDVVAALADITLGAPLNGTVEVAGPDRFHLDDLVRRTLKATGDNRAVITDKNAGYFGALLQEESLTASAGARIAATRYFDWLSYSAAQPGAQKATSAAAASAARH</sequence>
<gene>
    <name evidence="2" type="ORF">JM946_08240</name>
</gene>
<dbReference type="Proteomes" id="UP000661077">
    <property type="component" value="Unassembled WGS sequence"/>
</dbReference>
<reference evidence="2 3" key="1">
    <citation type="journal article" date="2021" name="Int. J. Syst. Evol. Microbiol.">
        <title>Steroidobacter gossypii sp. nov., isolated from soil of cotton cropping field.</title>
        <authorList>
            <person name="Huang R."/>
            <person name="Yang S."/>
            <person name="Zhen C."/>
            <person name="Liu W."/>
        </authorList>
    </citation>
    <scope>NUCLEOTIDE SEQUENCE [LARGE SCALE GENOMIC DNA]</scope>
    <source>
        <strain evidence="2 3">S1-65</strain>
    </source>
</reference>
<dbReference type="PANTHER" id="PTHR12126">
    <property type="entry name" value="NADH-UBIQUINONE OXIDOREDUCTASE 39 KDA SUBUNIT-RELATED"/>
    <property type="match status" value="1"/>
</dbReference>
<dbReference type="SUPFAM" id="SSF51735">
    <property type="entry name" value="NAD(P)-binding Rossmann-fold domains"/>
    <property type="match status" value="1"/>
</dbReference>
<organism evidence="2 3">
    <name type="scientific">Steroidobacter gossypii</name>
    <dbReference type="NCBI Taxonomy" id="2805490"/>
    <lineage>
        <taxon>Bacteria</taxon>
        <taxon>Pseudomonadati</taxon>
        <taxon>Pseudomonadota</taxon>
        <taxon>Gammaproteobacteria</taxon>
        <taxon>Steroidobacterales</taxon>
        <taxon>Steroidobacteraceae</taxon>
        <taxon>Steroidobacter</taxon>
    </lineage>
</organism>
<comment type="caution">
    <text evidence="2">The sequence shown here is derived from an EMBL/GenBank/DDBJ whole genome shotgun (WGS) entry which is preliminary data.</text>
</comment>
<evidence type="ECO:0000313" key="3">
    <source>
        <dbReference type="Proteomes" id="UP000661077"/>
    </source>
</evidence>
<dbReference type="Gene3D" id="3.40.50.720">
    <property type="entry name" value="NAD(P)-binding Rossmann-like Domain"/>
    <property type="match status" value="1"/>
</dbReference>
<evidence type="ECO:0000259" key="1">
    <source>
        <dbReference type="Pfam" id="PF13460"/>
    </source>
</evidence>